<dbReference type="RefSeq" id="WP_213653731.1">
    <property type="nucleotide sequence ID" value="NZ_BOSL01000001.1"/>
</dbReference>
<protein>
    <recommendedName>
        <fullName evidence="5">Flagellar hook-associated protein 2</fullName>
        <shortName evidence="5">HAP2</shortName>
    </recommendedName>
    <alternativeName>
        <fullName evidence="5">Flagellar cap protein</fullName>
    </alternativeName>
</protein>
<comment type="subcellular location">
    <subcellularLocation>
        <location evidence="5">Secreted</location>
    </subcellularLocation>
    <subcellularLocation>
        <location evidence="5">Bacterial flagellum</location>
    </subcellularLocation>
</comment>
<comment type="caution">
    <text evidence="8">The sequence shown here is derived from an EMBL/GenBank/DDBJ whole genome shotgun (WGS) entry which is preliminary data.</text>
</comment>
<keyword evidence="9" id="KW-1185">Reference proteome</keyword>
<evidence type="ECO:0000313" key="9">
    <source>
        <dbReference type="Proteomes" id="UP000679992"/>
    </source>
</evidence>
<dbReference type="InterPro" id="IPR010809">
    <property type="entry name" value="FliD_C"/>
</dbReference>
<evidence type="ECO:0000256" key="4">
    <source>
        <dbReference type="ARBA" id="ARBA00023143"/>
    </source>
</evidence>
<name>A0ABQ4M6I3_9BACL</name>
<accession>A0ABQ4M6I3</accession>
<evidence type="ECO:0000259" key="6">
    <source>
        <dbReference type="Pfam" id="PF02465"/>
    </source>
</evidence>
<evidence type="ECO:0000256" key="2">
    <source>
        <dbReference type="ARBA" id="ARBA00011255"/>
    </source>
</evidence>
<dbReference type="Pfam" id="PF07195">
    <property type="entry name" value="FliD_C"/>
    <property type="match status" value="1"/>
</dbReference>
<evidence type="ECO:0000256" key="1">
    <source>
        <dbReference type="ARBA" id="ARBA00009764"/>
    </source>
</evidence>
<feature type="domain" description="Flagellar hook-associated protein 2 N-terminal" evidence="6">
    <location>
        <begin position="8"/>
        <end position="103"/>
    </location>
</feature>
<comment type="subunit">
    <text evidence="2 5">Homopentamer.</text>
</comment>
<reference evidence="8 9" key="1">
    <citation type="submission" date="2021-03" db="EMBL/GenBank/DDBJ databases">
        <title>Antimicrobial resistance genes in bacteria isolated from Japanese honey, and their potential for conferring macrolide and lincosamide resistance in the American foulbrood pathogen Paenibacillus larvae.</title>
        <authorList>
            <person name="Okamoto M."/>
            <person name="Kumagai M."/>
            <person name="Kanamori H."/>
            <person name="Takamatsu D."/>
        </authorList>
    </citation>
    <scope>NUCLEOTIDE SEQUENCE [LARGE SCALE GENOMIC DNA]</scope>
    <source>
        <strain evidence="8 9">J42TS3</strain>
    </source>
</reference>
<keyword evidence="5" id="KW-0964">Secreted</keyword>
<dbReference type="InterPro" id="IPR003481">
    <property type="entry name" value="FliD_N"/>
</dbReference>
<proteinExistence type="inferred from homology"/>
<dbReference type="Pfam" id="PF02465">
    <property type="entry name" value="FliD_N"/>
    <property type="match status" value="1"/>
</dbReference>
<gene>
    <name evidence="8" type="ORF">J42TS3_06410</name>
</gene>
<evidence type="ECO:0000256" key="3">
    <source>
        <dbReference type="ARBA" id="ARBA00023054"/>
    </source>
</evidence>
<keyword evidence="4 5" id="KW-0975">Bacterial flagellum</keyword>
<keyword evidence="3" id="KW-0175">Coiled coil</keyword>
<evidence type="ECO:0000259" key="7">
    <source>
        <dbReference type="Pfam" id="PF07195"/>
    </source>
</evidence>
<evidence type="ECO:0000313" key="8">
    <source>
        <dbReference type="EMBL" id="GIP51606.1"/>
    </source>
</evidence>
<evidence type="ECO:0000256" key="5">
    <source>
        <dbReference type="RuleBase" id="RU362066"/>
    </source>
</evidence>
<dbReference type="Gene3D" id="3.30.70.2120">
    <property type="match status" value="2"/>
</dbReference>
<dbReference type="PANTHER" id="PTHR30288">
    <property type="entry name" value="FLAGELLAR CAP/ASSEMBLY PROTEIN FLID"/>
    <property type="match status" value="1"/>
</dbReference>
<dbReference type="Proteomes" id="UP000679992">
    <property type="component" value="Unassembled WGS sequence"/>
</dbReference>
<comment type="function">
    <text evidence="5">Required for morphogenesis and for the elongation of the flagellar filament by facilitating polymerization of the flagellin monomers at the tip of growing filament. Forms a capping structure, which prevents flagellin subunits (transported through the central channel of the flagellum) from leaking out without polymerization at the distal end.</text>
</comment>
<feature type="domain" description="Flagellar hook-associated protein 2 C-terminal" evidence="7">
    <location>
        <begin position="295"/>
        <end position="567"/>
    </location>
</feature>
<sequence>MRISGLASGMDIDAMVKQLMTAQRVPLDKLNQQKQQTEWKRDGYRQVSTKLVGFNEKLSNFSLSSSIDSKKANISGASNVSATATGAATNSVLNISVNSMATATNVVFKGTVNATKISDIYSGSETSVKIGDATINFTADETIDSLVNKINSNKDTGVTAVFDSASGSLSLTNKKTGSSPIALEGELFNSNSKFVADPSELTFKGIKGATKMSDIYSGSNSSVKIGSATISFTPDETIETFISKINQASGTGVTASYDSSSGKVSLSKTGSAPISIEGDLFNSNANLTTTGQNEGKDAVVIINGITTTQASNRFLINGVEITINGTTPSGQSTQIEVTQDTDKMISTIKSFVESYNESLALLNQKLGEEKYRKYLPLTSEQRSAMKEDEIKLWEEKAKSGMLKNDSILSQTVSDMRSALISDVVLPNGEKINLAQFGITTGSYSERGKLYIDETKLRTALEANPEQATALFGQTNYSSTVQNNSADGIFNRIKKINQASLQNLSDRAGTSKYSSDITTAFLPQSQIGDQLSDLDDRISEMNRKLTMIETRYYKQFTAMETAMNKYNSTSSSLFSMLS</sequence>
<dbReference type="PANTHER" id="PTHR30288:SF0">
    <property type="entry name" value="FLAGELLAR HOOK-ASSOCIATED PROTEIN 2"/>
    <property type="match status" value="1"/>
</dbReference>
<comment type="similarity">
    <text evidence="1 5">Belongs to the FliD family.</text>
</comment>
<dbReference type="InterPro" id="IPR010810">
    <property type="entry name" value="Flagellin_hook_IN_motif"/>
</dbReference>
<dbReference type="InterPro" id="IPR040026">
    <property type="entry name" value="FliD"/>
</dbReference>
<dbReference type="Pfam" id="PF07196">
    <property type="entry name" value="Flagellin_IN"/>
    <property type="match status" value="2"/>
</dbReference>
<dbReference type="EMBL" id="BOSL01000001">
    <property type="protein sequence ID" value="GIP51606.1"/>
    <property type="molecule type" value="Genomic_DNA"/>
</dbReference>
<organism evidence="8 9">
    <name type="scientific">Paenibacillus vini</name>
    <dbReference type="NCBI Taxonomy" id="1476024"/>
    <lineage>
        <taxon>Bacteria</taxon>
        <taxon>Bacillati</taxon>
        <taxon>Bacillota</taxon>
        <taxon>Bacilli</taxon>
        <taxon>Bacillales</taxon>
        <taxon>Paenibacillaceae</taxon>
        <taxon>Paenibacillus</taxon>
    </lineage>
</organism>